<dbReference type="PANTHER" id="PTHR44936">
    <property type="entry name" value="SENSOR PROTEIN CREC"/>
    <property type="match status" value="1"/>
</dbReference>
<dbReference type="PROSITE" id="PS50109">
    <property type="entry name" value="HIS_KIN"/>
    <property type="match status" value="1"/>
</dbReference>
<feature type="non-terminal residue" evidence="8">
    <location>
        <position position="1"/>
    </location>
</feature>
<dbReference type="PRINTS" id="PR00344">
    <property type="entry name" value="BCTRLSENSOR"/>
</dbReference>
<dbReference type="InterPro" id="IPR036890">
    <property type="entry name" value="HATPase_C_sf"/>
</dbReference>
<dbReference type="EMBL" id="AUZX01014463">
    <property type="protein sequence ID" value="EQD32165.1"/>
    <property type="molecule type" value="Genomic_DNA"/>
</dbReference>
<dbReference type="GO" id="GO:0005524">
    <property type="term" value="F:ATP binding"/>
    <property type="evidence" value="ECO:0007669"/>
    <property type="project" value="UniProtKB-KW"/>
</dbReference>
<evidence type="ECO:0000256" key="4">
    <source>
        <dbReference type="ARBA" id="ARBA00022741"/>
    </source>
</evidence>
<reference evidence="8" key="2">
    <citation type="journal article" date="2014" name="ISME J.">
        <title>Microbial stratification in low pH oxic and suboxic macroscopic growths along an acid mine drainage.</title>
        <authorList>
            <person name="Mendez-Garcia C."/>
            <person name="Mesa V."/>
            <person name="Sprenger R.R."/>
            <person name="Richter M."/>
            <person name="Diez M.S."/>
            <person name="Solano J."/>
            <person name="Bargiela R."/>
            <person name="Golyshina O.V."/>
            <person name="Manteca A."/>
            <person name="Ramos J.L."/>
            <person name="Gallego J.R."/>
            <person name="Llorente I."/>
            <person name="Martins Dos Santos V.A."/>
            <person name="Jensen O.N."/>
            <person name="Pelaez A.I."/>
            <person name="Sanchez J."/>
            <person name="Ferrer M."/>
        </authorList>
    </citation>
    <scope>NUCLEOTIDE SEQUENCE</scope>
</reference>
<feature type="domain" description="Histidine kinase" evidence="7">
    <location>
        <begin position="1"/>
        <end position="99"/>
    </location>
</feature>
<dbReference type="Pfam" id="PF02518">
    <property type="entry name" value="HATPase_c"/>
    <property type="match status" value="1"/>
</dbReference>
<dbReference type="AlphaFoldDB" id="T0ZQS1"/>
<dbReference type="PANTHER" id="PTHR44936:SF10">
    <property type="entry name" value="SENSOR PROTEIN RSTB"/>
    <property type="match status" value="1"/>
</dbReference>
<dbReference type="EC" id="2.7.13.3" evidence="2"/>
<keyword evidence="6 8" id="KW-0067">ATP-binding</keyword>
<evidence type="ECO:0000256" key="3">
    <source>
        <dbReference type="ARBA" id="ARBA00022679"/>
    </source>
</evidence>
<keyword evidence="3" id="KW-0808">Transferase</keyword>
<name>T0ZQS1_9ZZZZ</name>
<keyword evidence="4" id="KW-0547">Nucleotide-binding</keyword>
<accession>T0ZQS1</accession>
<reference evidence="8" key="1">
    <citation type="submission" date="2013-08" db="EMBL/GenBank/DDBJ databases">
        <authorList>
            <person name="Mendez C."/>
            <person name="Richter M."/>
            <person name="Ferrer M."/>
            <person name="Sanchez J."/>
        </authorList>
    </citation>
    <scope>NUCLEOTIDE SEQUENCE</scope>
</reference>
<dbReference type="CDD" id="cd00075">
    <property type="entry name" value="HATPase"/>
    <property type="match status" value="1"/>
</dbReference>
<evidence type="ECO:0000256" key="2">
    <source>
        <dbReference type="ARBA" id="ARBA00012438"/>
    </source>
</evidence>
<dbReference type="InterPro" id="IPR005467">
    <property type="entry name" value="His_kinase_dom"/>
</dbReference>
<gene>
    <name evidence="8" type="ORF">B1A_19594</name>
</gene>
<sequence>GILTLNAIRHSRPGGIVEITIDQSSTQAIIAIRDHGDGFDREILDHVFEPFVSTSPGSNNFGLGLSLVKHLVVAHGGEVEARNHDQGGAVVTVRLPKANPVAGS</sequence>
<dbReference type="SUPFAM" id="SSF55874">
    <property type="entry name" value="ATPase domain of HSP90 chaperone/DNA topoisomerase II/histidine kinase"/>
    <property type="match status" value="1"/>
</dbReference>
<keyword evidence="5" id="KW-0418">Kinase</keyword>
<evidence type="ECO:0000313" key="8">
    <source>
        <dbReference type="EMBL" id="EQD32165.1"/>
    </source>
</evidence>
<dbReference type="InterPro" id="IPR004358">
    <property type="entry name" value="Sig_transdc_His_kin-like_C"/>
</dbReference>
<evidence type="ECO:0000256" key="6">
    <source>
        <dbReference type="ARBA" id="ARBA00022840"/>
    </source>
</evidence>
<dbReference type="InterPro" id="IPR003594">
    <property type="entry name" value="HATPase_dom"/>
</dbReference>
<dbReference type="Gene3D" id="3.30.565.10">
    <property type="entry name" value="Histidine kinase-like ATPase, C-terminal domain"/>
    <property type="match status" value="1"/>
</dbReference>
<comment type="catalytic activity">
    <reaction evidence="1">
        <text>ATP + protein L-histidine = ADP + protein N-phospho-L-histidine.</text>
        <dbReference type="EC" id="2.7.13.3"/>
    </reaction>
</comment>
<dbReference type="GO" id="GO:0004673">
    <property type="term" value="F:protein histidine kinase activity"/>
    <property type="evidence" value="ECO:0007669"/>
    <property type="project" value="UniProtKB-EC"/>
</dbReference>
<comment type="caution">
    <text evidence="8">The sequence shown here is derived from an EMBL/GenBank/DDBJ whole genome shotgun (WGS) entry which is preliminary data.</text>
</comment>
<evidence type="ECO:0000259" key="7">
    <source>
        <dbReference type="PROSITE" id="PS50109"/>
    </source>
</evidence>
<evidence type="ECO:0000256" key="5">
    <source>
        <dbReference type="ARBA" id="ARBA00022777"/>
    </source>
</evidence>
<dbReference type="InterPro" id="IPR050980">
    <property type="entry name" value="2C_sensor_his_kinase"/>
</dbReference>
<proteinExistence type="predicted"/>
<organism evidence="8">
    <name type="scientific">mine drainage metagenome</name>
    <dbReference type="NCBI Taxonomy" id="410659"/>
    <lineage>
        <taxon>unclassified sequences</taxon>
        <taxon>metagenomes</taxon>
        <taxon>ecological metagenomes</taxon>
    </lineage>
</organism>
<evidence type="ECO:0000256" key="1">
    <source>
        <dbReference type="ARBA" id="ARBA00000085"/>
    </source>
</evidence>
<dbReference type="SMART" id="SM00387">
    <property type="entry name" value="HATPase_c"/>
    <property type="match status" value="1"/>
</dbReference>
<protein>
    <recommendedName>
        <fullName evidence="2">histidine kinase</fullName>
        <ecNumber evidence="2">2.7.13.3</ecNumber>
    </recommendedName>
</protein>